<comment type="caution">
    <text evidence="2">The sequence shown here is derived from an EMBL/GenBank/DDBJ whole genome shotgun (WGS) entry which is preliminary data.</text>
</comment>
<proteinExistence type="predicted"/>
<evidence type="ECO:0000256" key="1">
    <source>
        <dbReference type="SAM" id="MobiDB-lite"/>
    </source>
</evidence>
<gene>
    <name evidence="2" type="ORF">B0T16DRAFT_486798</name>
</gene>
<organism evidence="2 3">
    <name type="scientific">Cercophora newfieldiana</name>
    <dbReference type="NCBI Taxonomy" id="92897"/>
    <lineage>
        <taxon>Eukaryota</taxon>
        <taxon>Fungi</taxon>
        <taxon>Dikarya</taxon>
        <taxon>Ascomycota</taxon>
        <taxon>Pezizomycotina</taxon>
        <taxon>Sordariomycetes</taxon>
        <taxon>Sordariomycetidae</taxon>
        <taxon>Sordariales</taxon>
        <taxon>Lasiosphaeriaceae</taxon>
        <taxon>Cercophora</taxon>
    </lineage>
</organism>
<reference evidence="2" key="1">
    <citation type="submission" date="2023-06" db="EMBL/GenBank/DDBJ databases">
        <title>Genome-scale phylogeny and comparative genomics of the fungal order Sordariales.</title>
        <authorList>
            <consortium name="Lawrence Berkeley National Laboratory"/>
            <person name="Hensen N."/>
            <person name="Bonometti L."/>
            <person name="Westerberg I."/>
            <person name="Brannstrom I.O."/>
            <person name="Guillou S."/>
            <person name="Cros-Aarteil S."/>
            <person name="Calhoun S."/>
            <person name="Haridas S."/>
            <person name="Kuo A."/>
            <person name="Mondo S."/>
            <person name="Pangilinan J."/>
            <person name="Riley R."/>
            <person name="Labutti K."/>
            <person name="Andreopoulos B."/>
            <person name="Lipzen A."/>
            <person name="Chen C."/>
            <person name="Yanf M."/>
            <person name="Daum C."/>
            <person name="Ng V."/>
            <person name="Clum A."/>
            <person name="Steindorff A."/>
            <person name="Ohm R."/>
            <person name="Martin F."/>
            <person name="Silar P."/>
            <person name="Natvig D."/>
            <person name="Lalanne C."/>
            <person name="Gautier V."/>
            <person name="Ament-Velasquez S.L."/>
            <person name="Kruys A."/>
            <person name="Hutchinson M.I."/>
            <person name="Powell A.J."/>
            <person name="Barry K."/>
            <person name="Miller A.N."/>
            <person name="Grigoriev I.V."/>
            <person name="Debuchy R."/>
            <person name="Gladieux P."/>
            <person name="Thoren M.H."/>
            <person name="Johannesson H."/>
        </authorList>
    </citation>
    <scope>NUCLEOTIDE SEQUENCE</scope>
    <source>
        <strain evidence="2">SMH2532-1</strain>
    </source>
</reference>
<feature type="region of interest" description="Disordered" evidence="1">
    <location>
        <begin position="1"/>
        <end position="27"/>
    </location>
</feature>
<feature type="compositionally biased region" description="Basic and acidic residues" evidence="1">
    <location>
        <begin position="59"/>
        <end position="87"/>
    </location>
</feature>
<accession>A0AA39YQ21</accession>
<feature type="region of interest" description="Disordered" evidence="1">
    <location>
        <begin position="42"/>
        <end position="168"/>
    </location>
</feature>
<name>A0AA39YQ21_9PEZI</name>
<dbReference type="Proteomes" id="UP001174936">
    <property type="component" value="Unassembled WGS sequence"/>
</dbReference>
<feature type="compositionally biased region" description="Low complexity" evidence="1">
    <location>
        <begin position="135"/>
        <end position="158"/>
    </location>
</feature>
<evidence type="ECO:0000313" key="3">
    <source>
        <dbReference type="Proteomes" id="UP001174936"/>
    </source>
</evidence>
<protein>
    <submittedName>
        <fullName evidence="2">Uncharacterized protein</fullName>
    </submittedName>
</protein>
<keyword evidence="3" id="KW-1185">Reference proteome</keyword>
<dbReference type="AlphaFoldDB" id="A0AA39YQ21"/>
<feature type="compositionally biased region" description="Basic and acidic residues" evidence="1">
    <location>
        <begin position="14"/>
        <end position="27"/>
    </location>
</feature>
<sequence>MSNRKKQSGWEKVLIPEEQDKMDQKEKEKLHAVIDMITSPAQGSFGRLTKSDAMSSTNKDGEWEWVKTKEEEAKENTRQNKVIDKITFRPTTQTQTLRTKKKDAKKLQDSDGSISPATEIFDPMDKIIEDKNDIASDASSSNSSSDKSSDKSSNSPSDKSSDKSPTKK</sequence>
<evidence type="ECO:0000313" key="2">
    <source>
        <dbReference type="EMBL" id="KAK0655155.1"/>
    </source>
</evidence>
<feature type="compositionally biased region" description="Low complexity" evidence="1">
    <location>
        <begin position="88"/>
        <end position="97"/>
    </location>
</feature>
<feature type="compositionally biased region" description="Basic and acidic residues" evidence="1">
    <location>
        <begin position="159"/>
        <end position="168"/>
    </location>
</feature>
<feature type="compositionally biased region" description="Basic and acidic residues" evidence="1">
    <location>
        <begin position="123"/>
        <end position="134"/>
    </location>
</feature>
<dbReference type="EMBL" id="JAULSV010000001">
    <property type="protein sequence ID" value="KAK0655155.1"/>
    <property type="molecule type" value="Genomic_DNA"/>
</dbReference>